<evidence type="ECO:0000256" key="1">
    <source>
        <dbReference type="SAM" id="Phobius"/>
    </source>
</evidence>
<feature type="transmembrane region" description="Helical" evidence="1">
    <location>
        <begin position="61"/>
        <end position="84"/>
    </location>
</feature>
<dbReference type="InterPro" id="IPR046492">
    <property type="entry name" value="DUF6585"/>
</dbReference>
<evidence type="ECO:0000313" key="3">
    <source>
        <dbReference type="Proteomes" id="UP000250434"/>
    </source>
</evidence>
<feature type="transmembrane region" description="Helical" evidence="1">
    <location>
        <begin position="35"/>
        <end position="55"/>
    </location>
</feature>
<dbReference type="EMBL" id="CP015163">
    <property type="protein sequence ID" value="AXB41617.1"/>
    <property type="molecule type" value="Genomic_DNA"/>
</dbReference>
<keyword evidence="1" id="KW-0812">Transmembrane</keyword>
<dbReference type="OrthoDB" id="4523591at2"/>
<keyword evidence="3" id="KW-1185">Reference proteome</keyword>
<dbReference type="Pfam" id="PF20226">
    <property type="entry name" value="DUF6585"/>
    <property type="match status" value="1"/>
</dbReference>
<dbReference type="AlphaFoldDB" id="A0A344L0P3"/>
<organism evidence="2 3">
    <name type="scientific">Amycolatopsis albispora</name>
    <dbReference type="NCBI Taxonomy" id="1804986"/>
    <lineage>
        <taxon>Bacteria</taxon>
        <taxon>Bacillati</taxon>
        <taxon>Actinomycetota</taxon>
        <taxon>Actinomycetes</taxon>
        <taxon>Pseudonocardiales</taxon>
        <taxon>Pseudonocardiaceae</taxon>
        <taxon>Amycolatopsis</taxon>
    </lineage>
</organism>
<reference evidence="2 3" key="1">
    <citation type="submission" date="2016-04" db="EMBL/GenBank/DDBJ databases">
        <title>Complete genome sequence and analysis of deep-sea sediment isolate, Amycolatopsis sp. WP1.</title>
        <authorList>
            <person name="Wang H."/>
            <person name="Chen S."/>
            <person name="Wu Q."/>
        </authorList>
    </citation>
    <scope>NUCLEOTIDE SEQUENCE [LARGE SCALE GENOMIC DNA]</scope>
    <source>
        <strain evidence="2 3">WP1</strain>
    </source>
</reference>
<keyword evidence="1" id="KW-1133">Transmembrane helix</keyword>
<dbReference type="Proteomes" id="UP000250434">
    <property type="component" value="Chromosome"/>
</dbReference>
<dbReference type="KEGG" id="aab:A4R43_03010"/>
<dbReference type="RefSeq" id="WP_113690885.1">
    <property type="nucleotide sequence ID" value="NZ_CP015163.1"/>
</dbReference>
<evidence type="ECO:0000313" key="2">
    <source>
        <dbReference type="EMBL" id="AXB41617.1"/>
    </source>
</evidence>
<accession>A0A344L0P3</accession>
<sequence length="281" mass="30440">MSEHHESVDQAAQRLRLGERQSVFRPVSMPKRRSLAGLIPALVLFAFVLVLFGSAGLLTSFIGIGVSALFVLMIGAAVAGITMTTREARGDQEMHVFDHGVVIRGPKGRVLPYRFDETRLIRHGVKPAGSSDRFARWSYGLLNPVTPPVLMGQGVAIGAVWRNAGDVDLTNLLRVAQFERIDVWGPALEDAITRAHLPRTLQELSAGREVAFGPATALPHGLAIDGKVLPWGDISALRIEGGFLRVKVKGRFFTSSVKANDVPNFLVLAAVVNHFSAVPLE</sequence>
<proteinExistence type="predicted"/>
<protein>
    <submittedName>
        <fullName evidence="2">Uncharacterized protein</fullName>
    </submittedName>
</protein>
<gene>
    <name evidence="2" type="ORF">A4R43_03010</name>
</gene>
<name>A0A344L0P3_9PSEU</name>
<keyword evidence="1" id="KW-0472">Membrane</keyword>